<dbReference type="Proteomes" id="UP000272833">
    <property type="component" value="Unassembled WGS sequence"/>
</dbReference>
<gene>
    <name evidence="1" type="ORF">EGJ44_08915</name>
</gene>
<dbReference type="AlphaFoldDB" id="A0A3R8X0R8"/>
<accession>A0A3R8X0R8</accession>
<sequence>MEPILVANPFEKILLKIESVKNEDGDEGIQARVLIGQKLWGSTFGKRSSDANSSMDYPASS</sequence>
<dbReference type="EMBL" id="RHRS01000018">
    <property type="protein sequence ID" value="RRW37248.1"/>
    <property type="molecule type" value="Genomic_DNA"/>
</dbReference>
<reference evidence="1 2" key="1">
    <citation type="submission" date="2018-10" db="EMBL/GenBank/DDBJ databases">
        <title>Transmission dynamics of multidrug resistant bacteria on intensive care unit surfaces.</title>
        <authorList>
            <person name="D'Souza A.W."/>
            <person name="Potter R.F."/>
            <person name="Wallace M."/>
            <person name="Shupe A."/>
            <person name="Patel S."/>
            <person name="Sun S."/>
            <person name="Gul D."/>
            <person name="Kwon J.H."/>
            <person name="Andleeb S."/>
            <person name="Burnham C.-A.D."/>
            <person name="Dantas G."/>
        </authorList>
    </citation>
    <scope>NUCLEOTIDE SEQUENCE [LARGE SCALE GENOMIC DNA]</scope>
    <source>
        <strain evidence="1 2">PO_271</strain>
    </source>
</reference>
<proteinExistence type="predicted"/>
<protein>
    <submittedName>
        <fullName evidence="1">Uncharacterized protein</fullName>
    </submittedName>
</protein>
<evidence type="ECO:0000313" key="2">
    <source>
        <dbReference type="Proteomes" id="UP000272833"/>
    </source>
</evidence>
<comment type="caution">
    <text evidence="1">The sequence shown here is derived from an EMBL/GenBank/DDBJ whole genome shotgun (WGS) entry which is preliminary data.</text>
</comment>
<name>A0A3R8X0R8_ECTOL</name>
<organism evidence="1 2">
    <name type="scientific">Ectopseudomonas oleovorans</name>
    <name type="common">Pseudomonas oleovorans</name>
    <dbReference type="NCBI Taxonomy" id="301"/>
    <lineage>
        <taxon>Bacteria</taxon>
        <taxon>Pseudomonadati</taxon>
        <taxon>Pseudomonadota</taxon>
        <taxon>Gammaproteobacteria</taxon>
        <taxon>Pseudomonadales</taxon>
        <taxon>Pseudomonadaceae</taxon>
        <taxon>Ectopseudomonas</taxon>
    </lineage>
</organism>
<evidence type="ECO:0000313" key="1">
    <source>
        <dbReference type="EMBL" id="RRW37248.1"/>
    </source>
</evidence>